<dbReference type="EMBL" id="CP002857">
    <property type="protein sequence ID" value="AEI09269.1"/>
    <property type="molecule type" value="Genomic_DNA"/>
</dbReference>
<protein>
    <submittedName>
        <fullName evidence="3">Hypothetical phage protein</fullName>
    </submittedName>
</protein>
<feature type="coiled-coil region" evidence="1">
    <location>
        <begin position="52"/>
        <end position="88"/>
    </location>
</feature>
<feature type="transmembrane region" description="Helical" evidence="2">
    <location>
        <begin position="20"/>
        <end position="41"/>
    </location>
</feature>
<proteinExistence type="predicted"/>
<name>F8E1A5_CORRG</name>
<dbReference type="AlphaFoldDB" id="F8E1A5"/>
<dbReference type="eggNOG" id="ENOG5031KTB">
    <property type="taxonomic scope" value="Bacteria"/>
</dbReference>
<sequence>MAVPRNLSGLERIWTPMLNALGDIAQIVAAFASVAALLIALQANQLANKTRSESYEQQEKSHQLEREIAEKNEKFSKQAADRERLRDQREIASNMQAWWVYRETEYGKQWGIVLSTTGPVNSVFFDVRLTVLNKGEEQREKIAMVPPGQYFIPSVFKESKYSTGQPVLDKPKLISAEEIEKYQPLLHAANYVVKQIEFRDQLGQQWLWTLKEGLTSL</sequence>
<dbReference type="Proteomes" id="UP000000492">
    <property type="component" value="Chromosome"/>
</dbReference>
<accession>F8E1A5</accession>
<evidence type="ECO:0000256" key="1">
    <source>
        <dbReference type="SAM" id="Coils"/>
    </source>
</evidence>
<dbReference type="HOGENOM" id="CLU_1292599_0_0_11"/>
<reference evidence="3 4" key="1">
    <citation type="journal article" date="2012" name="BMC Genomics">
        <title>Complete genome sequence, lifestyle, and multi-drug resistance of the human pathogen Corynebacterium resistens DSM 45100 isolated from blood samples of a leukemia patient.</title>
        <authorList>
            <person name="Schroder J."/>
            <person name="Maus I."/>
            <person name="Meyer K."/>
            <person name="Wordemann S."/>
            <person name="Blom J."/>
            <person name="Jaenicke S."/>
            <person name="Schneider J."/>
            <person name="Trost E."/>
            <person name="Tauch A."/>
        </authorList>
    </citation>
    <scope>NUCLEOTIDE SEQUENCE [LARGE SCALE GENOMIC DNA]</scope>
    <source>
        <strain evidence="4">DSM 45100 / JCM 12819 / CCUG 50093 / GTC 2026 / SICGH 158</strain>
    </source>
</reference>
<keyword evidence="2" id="KW-0472">Membrane</keyword>
<keyword evidence="4" id="KW-1185">Reference proteome</keyword>
<dbReference type="KEGG" id="crd:CRES_0913"/>
<keyword evidence="2" id="KW-0812">Transmembrane</keyword>
<gene>
    <name evidence="3" type="ordered locus">CRES_0913</name>
</gene>
<keyword evidence="1" id="KW-0175">Coiled coil</keyword>
<evidence type="ECO:0000313" key="4">
    <source>
        <dbReference type="Proteomes" id="UP000000492"/>
    </source>
</evidence>
<organism evidence="3 4">
    <name type="scientific">Corynebacterium resistens (strain DSM 45100 / JCM 12819 / GTC 2026 / SICGH 158)</name>
    <dbReference type="NCBI Taxonomy" id="662755"/>
    <lineage>
        <taxon>Bacteria</taxon>
        <taxon>Bacillati</taxon>
        <taxon>Actinomycetota</taxon>
        <taxon>Actinomycetes</taxon>
        <taxon>Mycobacteriales</taxon>
        <taxon>Corynebacteriaceae</taxon>
        <taxon>Corynebacterium</taxon>
    </lineage>
</organism>
<evidence type="ECO:0000256" key="2">
    <source>
        <dbReference type="SAM" id="Phobius"/>
    </source>
</evidence>
<evidence type="ECO:0000313" key="3">
    <source>
        <dbReference type="EMBL" id="AEI09269.1"/>
    </source>
</evidence>
<keyword evidence="2" id="KW-1133">Transmembrane helix</keyword>
<dbReference type="STRING" id="662755.CRES_0913"/>